<dbReference type="EMBL" id="KQ030715">
    <property type="protein sequence ID" value="KJZ69452.1"/>
    <property type="molecule type" value="Genomic_DNA"/>
</dbReference>
<name>A0A0F7ZWR9_9HYPO</name>
<gene>
    <name evidence="1" type="ORF">HIM_11157</name>
</gene>
<organism evidence="1 2">
    <name type="scientific">Hirsutella minnesotensis 3608</name>
    <dbReference type="NCBI Taxonomy" id="1043627"/>
    <lineage>
        <taxon>Eukaryota</taxon>
        <taxon>Fungi</taxon>
        <taxon>Dikarya</taxon>
        <taxon>Ascomycota</taxon>
        <taxon>Pezizomycotina</taxon>
        <taxon>Sordariomycetes</taxon>
        <taxon>Hypocreomycetidae</taxon>
        <taxon>Hypocreales</taxon>
        <taxon>Ophiocordycipitaceae</taxon>
        <taxon>Hirsutella</taxon>
    </lineage>
</organism>
<proteinExistence type="predicted"/>
<dbReference type="AlphaFoldDB" id="A0A0F7ZWR9"/>
<keyword evidence="2" id="KW-1185">Reference proteome</keyword>
<reference evidence="1 2" key="1">
    <citation type="journal article" date="2014" name="Genome Biol. Evol.">
        <title>Comparative genomics and transcriptomics analyses reveal divergent lifestyle features of nematode endoparasitic fungus Hirsutella minnesotensis.</title>
        <authorList>
            <person name="Lai Y."/>
            <person name="Liu K."/>
            <person name="Zhang X."/>
            <person name="Zhang X."/>
            <person name="Li K."/>
            <person name="Wang N."/>
            <person name="Shu C."/>
            <person name="Wu Y."/>
            <person name="Wang C."/>
            <person name="Bushley K.E."/>
            <person name="Xiang M."/>
            <person name="Liu X."/>
        </authorList>
    </citation>
    <scope>NUCLEOTIDE SEQUENCE [LARGE SCALE GENOMIC DNA]</scope>
    <source>
        <strain evidence="1 2">3608</strain>
    </source>
</reference>
<evidence type="ECO:0000313" key="1">
    <source>
        <dbReference type="EMBL" id="KJZ69452.1"/>
    </source>
</evidence>
<sequence length="110" mass="12519">MPCRRTKVRALWRSARVVQRELSEVVIVEQGMSFRVLQLKVGKQDAVQMSLMNDEDLKDYSVLAISEPYGRMINDKIVTSPNRHTHWVKLCGVTGARDWLADPEHALGAD</sequence>
<protein>
    <submittedName>
        <fullName evidence="1">Uncharacterized protein</fullName>
    </submittedName>
</protein>
<accession>A0A0F7ZWR9</accession>
<dbReference type="Proteomes" id="UP000054481">
    <property type="component" value="Unassembled WGS sequence"/>
</dbReference>
<evidence type="ECO:0000313" key="2">
    <source>
        <dbReference type="Proteomes" id="UP000054481"/>
    </source>
</evidence>